<accession>A0AAX4G6B8</accession>
<evidence type="ECO:0000313" key="1">
    <source>
        <dbReference type="EMBL" id="WOZ57425.1"/>
    </source>
</evidence>
<protein>
    <recommendedName>
        <fullName evidence="3">C2H2-type domain-containing protein</fullName>
    </recommendedName>
</protein>
<proteinExistence type="predicted"/>
<evidence type="ECO:0000313" key="2">
    <source>
        <dbReference type="Proteomes" id="UP001305174"/>
    </source>
</evidence>
<name>A0AAX4G6B8_9CAUD</name>
<dbReference type="EMBL" id="OR575930">
    <property type="protein sequence ID" value="WOZ57425.1"/>
    <property type="molecule type" value="Genomic_DNA"/>
</dbReference>
<sequence>MKEHEYIETFMEGAMLAPHKQTLESVLSMVFNLRKQVANLQDTIEGMDDVARGSDWTIECRSCKEFFSLDCQLSEIVHSEHYCGKNERCCP</sequence>
<organism evidence="1 2">
    <name type="scientific">Pseudomonas phage vB_PseuGesM_254</name>
    <dbReference type="NCBI Taxonomy" id="3092638"/>
    <lineage>
        <taxon>Viruses</taxon>
        <taxon>Duplodnaviria</taxon>
        <taxon>Heunggongvirae</taxon>
        <taxon>Uroviricota</taxon>
        <taxon>Caudoviricetes</taxon>
        <taxon>Vandenendeviridae</taxon>
        <taxon>Chemalvirus</taxon>
        <taxon>Chemalvirus PseuGes254</taxon>
    </lineage>
</organism>
<reference evidence="2" key="1">
    <citation type="submission" date="2024-05" db="EMBL/GenBank/DDBJ databases">
        <authorList>
            <person name="Tikunov A.Y."/>
            <person name="Morozova V.V."/>
            <person name="Kozlova Y.N."/>
            <person name="Tikunova N.V."/>
            <person name="Babkin I.V."/>
        </authorList>
    </citation>
    <scope>NUCLEOTIDE SEQUENCE [LARGE SCALE GENOMIC DNA]</scope>
</reference>
<evidence type="ECO:0008006" key="3">
    <source>
        <dbReference type="Google" id="ProtNLM"/>
    </source>
</evidence>
<dbReference type="Proteomes" id="UP001305174">
    <property type="component" value="Segment"/>
</dbReference>
<keyword evidence="2" id="KW-1185">Reference proteome</keyword>